<evidence type="ECO:0000256" key="1">
    <source>
        <dbReference type="SAM" id="Coils"/>
    </source>
</evidence>
<proteinExistence type="predicted"/>
<dbReference type="RefSeq" id="WP_307443911.1">
    <property type="nucleotide sequence ID" value="NZ_JAUSWP010000001.1"/>
</dbReference>
<keyword evidence="4" id="KW-1185">Reference proteome</keyword>
<name>A0ABU0NDD7_9MOLU</name>
<evidence type="ECO:0000313" key="3">
    <source>
        <dbReference type="EMBL" id="MDQ0567461.1"/>
    </source>
</evidence>
<comment type="caution">
    <text evidence="3">The sequence shown here is derived from an EMBL/GenBank/DDBJ whole genome shotgun (WGS) entry which is preliminary data.</text>
</comment>
<sequence length="428" mass="49466">MKLFKWLGLTFLISTSVISTSALIFNNINKESHTLNPQNDQQAGIIINQLNTTITNIRSEITKINNKVTQLLEQKKTLTSTKTSLEAKITAKETEIKDTQKLIKTEKDNIQKLEKLKGELEREKTSLKVDLANLDKEIAQKDKEINGLKDDLKKLEKDLSAKEAELKAAQDQNDAYKKIVTEVWNQKMKDTVWGGETYKSLLDRFNKTAGFEFELKSNAQATNKIENGGDKKFRVKKGTIELDLEMGRIYPKTNKQKTADYIKPGIRSTQLVEFGWEEDGKITRIIPTAIKVPNQLPWFITNLSGAFANNKLESIEGLDHWDVSNVTNMSHMFENASNFNQNISNWNTSKVRHMERMFWGAVNYKQNLSSWVIDKDCKTTEFIGRSEALWKDWEYQVSTTGVRYKLWDICVPQKIRERWNNQNDWISR</sequence>
<dbReference type="InterPro" id="IPR011889">
    <property type="entry name" value="Liste_lipo_26"/>
</dbReference>
<dbReference type="Gene3D" id="1.10.287.1490">
    <property type="match status" value="1"/>
</dbReference>
<gene>
    <name evidence="3" type="ORF">J2Z63_000082</name>
</gene>
<feature type="coiled-coil region" evidence="1">
    <location>
        <begin position="47"/>
        <end position="179"/>
    </location>
</feature>
<dbReference type="Pfam" id="PF03382">
    <property type="entry name" value="DUF285"/>
    <property type="match status" value="1"/>
</dbReference>
<protein>
    <submittedName>
        <fullName evidence="3">Surface protein</fullName>
    </submittedName>
</protein>
<organism evidence="3 4">
    <name type="scientific">Mycoplasma yeatsii</name>
    <dbReference type="NCBI Taxonomy" id="51365"/>
    <lineage>
        <taxon>Bacteria</taxon>
        <taxon>Bacillati</taxon>
        <taxon>Mycoplasmatota</taxon>
        <taxon>Mollicutes</taxon>
        <taxon>Mycoplasmataceae</taxon>
        <taxon>Mycoplasma</taxon>
    </lineage>
</organism>
<keyword evidence="2" id="KW-0732">Signal</keyword>
<dbReference type="Proteomes" id="UP001236620">
    <property type="component" value="Unassembled WGS sequence"/>
</dbReference>
<accession>A0ABU0NDD7</accession>
<keyword evidence="1" id="KW-0175">Coiled coil</keyword>
<feature type="signal peptide" evidence="2">
    <location>
        <begin position="1"/>
        <end position="21"/>
    </location>
</feature>
<feature type="chain" id="PRO_5045409685" evidence="2">
    <location>
        <begin position="22"/>
        <end position="428"/>
    </location>
</feature>
<evidence type="ECO:0000313" key="4">
    <source>
        <dbReference type="Proteomes" id="UP001236620"/>
    </source>
</evidence>
<evidence type="ECO:0000256" key="2">
    <source>
        <dbReference type="SAM" id="SignalP"/>
    </source>
</evidence>
<dbReference type="EMBL" id="JAUSWP010000001">
    <property type="protein sequence ID" value="MDQ0567461.1"/>
    <property type="molecule type" value="Genomic_DNA"/>
</dbReference>
<dbReference type="InterPro" id="IPR005046">
    <property type="entry name" value="DUF285"/>
</dbReference>
<reference evidence="3" key="1">
    <citation type="submission" date="2023-07" db="EMBL/GenBank/DDBJ databases">
        <title>Genomic Encyclopedia of Type Strains, Phase IV (KMG-IV): sequencing the most valuable type-strain genomes for metagenomic binning, comparative biology and taxonomic classification.</title>
        <authorList>
            <person name="Goeker M."/>
        </authorList>
    </citation>
    <scope>NUCLEOTIDE SEQUENCE [LARGE SCALE GENOMIC DNA]</scope>
    <source>
        <strain evidence="3">DSM 22019</strain>
    </source>
</reference>
<dbReference type="NCBIfam" id="TIGR02167">
    <property type="entry name" value="Liste_lipo_26"/>
    <property type="match status" value="2"/>
</dbReference>